<dbReference type="EMBL" id="ML220116">
    <property type="protein sequence ID" value="TGZ82263.1"/>
    <property type="molecule type" value="Genomic_DNA"/>
</dbReference>
<keyword evidence="1" id="KW-0472">Membrane</keyword>
<accession>A0A4S2N026</accession>
<feature type="transmembrane region" description="Helical" evidence="1">
    <location>
        <begin position="6"/>
        <end position="30"/>
    </location>
</feature>
<dbReference type="Proteomes" id="UP000298138">
    <property type="component" value="Unassembled WGS sequence"/>
</dbReference>
<protein>
    <submittedName>
        <fullName evidence="2">Uncharacterized protein</fullName>
    </submittedName>
</protein>
<reference evidence="2 3" key="1">
    <citation type="submission" date="2019-04" db="EMBL/GenBank/DDBJ databases">
        <title>Comparative genomics and transcriptomics to analyze fruiting body development in filamentous ascomycetes.</title>
        <authorList>
            <consortium name="DOE Joint Genome Institute"/>
            <person name="Lutkenhaus R."/>
            <person name="Traeger S."/>
            <person name="Breuer J."/>
            <person name="Kuo A."/>
            <person name="Lipzen A."/>
            <person name="Pangilinan J."/>
            <person name="Dilworth D."/>
            <person name="Sandor L."/>
            <person name="Poggeler S."/>
            <person name="Barry K."/>
            <person name="Grigoriev I.V."/>
            <person name="Nowrousian M."/>
        </authorList>
    </citation>
    <scope>NUCLEOTIDE SEQUENCE [LARGE SCALE GENOMIC DNA]</scope>
    <source>
        <strain evidence="2 3">CBS 389.68</strain>
    </source>
</reference>
<dbReference type="InParanoid" id="A0A4S2N026"/>
<gene>
    <name evidence="2" type="ORF">EX30DRAFT_220476</name>
</gene>
<feature type="transmembrane region" description="Helical" evidence="1">
    <location>
        <begin position="42"/>
        <end position="66"/>
    </location>
</feature>
<organism evidence="2 3">
    <name type="scientific">Ascodesmis nigricans</name>
    <dbReference type="NCBI Taxonomy" id="341454"/>
    <lineage>
        <taxon>Eukaryota</taxon>
        <taxon>Fungi</taxon>
        <taxon>Dikarya</taxon>
        <taxon>Ascomycota</taxon>
        <taxon>Pezizomycotina</taxon>
        <taxon>Pezizomycetes</taxon>
        <taxon>Pezizales</taxon>
        <taxon>Ascodesmidaceae</taxon>
        <taxon>Ascodesmis</taxon>
    </lineage>
</organism>
<proteinExistence type="predicted"/>
<keyword evidence="1" id="KW-1133">Transmembrane helix</keyword>
<dbReference type="AlphaFoldDB" id="A0A4S2N026"/>
<evidence type="ECO:0000313" key="3">
    <source>
        <dbReference type="Proteomes" id="UP000298138"/>
    </source>
</evidence>
<sequence length="71" mass="8311">MLCDATSGLWILLCFFFFCVVLFVLIVSVFSTLPMWMSYSFFFLFVGFDLLLSLTIPSLGWGVVYWNEWDD</sequence>
<evidence type="ECO:0000256" key="1">
    <source>
        <dbReference type="SAM" id="Phobius"/>
    </source>
</evidence>
<name>A0A4S2N026_9PEZI</name>
<keyword evidence="1" id="KW-0812">Transmembrane</keyword>
<evidence type="ECO:0000313" key="2">
    <source>
        <dbReference type="EMBL" id="TGZ82263.1"/>
    </source>
</evidence>
<keyword evidence="3" id="KW-1185">Reference proteome</keyword>